<reference evidence="13 14" key="1">
    <citation type="submission" date="2014-08" db="EMBL/GenBank/DDBJ databases">
        <title>Complete genome sequence of Corynebacterium frankenforstense ST18(T) (=DSM 45800(T)), isolated from raw cow milk.</title>
        <authorList>
            <person name="Ruckert C."/>
            <person name="Albersmeier A."/>
            <person name="Winkler A."/>
            <person name="Lipski A."/>
            <person name="Kalinowski J."/>
        </authorList>
    </citation>
    <scope>NUCLEOTIDE SEQUENCE [LARGE SCALE GENOMIC DNA]</scope>
    <source>
        <strain evidence="13 14">ST18</strain>
    </source>
</reference>
<dbReference type="RefSeq" id="WP_075663391.1">
    <property type="nucleotide sequence ID" value="NZ_CP009247.1"/>
</dbReference>
<dbReference type="InterPro" id="IPR027417">
    <property type="entry name" value="P-loop_NTPase"/>
</dbReference>
<dbReference type="Proteomes" id="UP000185434">
    <property type="component" value="Chromosome"/>
</dbReference>
<gene>
    <name evidence="10" type="primary">tmk</name>
    <name evidence="13" type="ORF">CFRA_03000</name>
</gene>
<feature type="region of interest" description="Disordered" evidence="11">
    <location>
        <begin position="161"/>
        <end position="180"/>
    </location>
</feature>
<dbReference type="PANTHER" id="PTHR10344">
    <property type="entry name" value="THYMIDYLATE KINASE"/>
    <property type="match status" value="1"/>
</dbReference>
<evidence type="ECO:0000256" key="7">
    <source>
        <dbReference type="ARBA" id="ARBA00022777"/>
    </source>
</evidence>
<feature type="domain" description="Thymidylate kinase-like" evidence="12">
    <location>
        <begin position="101"/>
        <end position="196"/>
    </location>
</feature>
<evidence type="ECO:0000256" key="3">
    <source>
        <dbReference type="ARBA" id="ARBA00017144"/>
    </source>
</evidence>
<dbReference type="EMBL" id="CP009247">
    <property type="protein sequence ID" value="APT88413.1"/>
    <property type="molecule type" value="Genomic_DNA"/>
</dbReference>
<evidence type="ECO:0000256" key="5">
    <source>
        <dbReference type="ARBA" id="ARBA00022727"/>
    </source>
</evidence>
<evidence type="ECO:0000313" key="14">
    <source>
        <dbReference type="Proteomes" id="UP000185434"/>
    </source>
</evidence>
<evidence type="ECO:0000256" key="4">
    <source>
        <dbReference type="ARBA" id="ARBA00022679"/>
    </source>
</evidence>
<evidence type="ECO:0000259" key="12">
    <source>
        <dbReference type="Pfam" id="PF02223"/>
    </source>
</evidence>
<accession>A0A1L7CRE0</accession>
<dbReference type="PANTHER" id="PTHR10344:SF4">
    <property type="entry name" value="UMP-CMP KINASE 2, MITOCHONDRIAL"/>
    <property type="match status" value="1"/>
</dbReference>
<keyword evidence="5 10" id="KW-0545">Nucleotide biosynthesis</keyword>
<dbReference type="Pfam" id="PF02223">
    <property type="entry name" value="Thymidylate_kin"/>
    <property type="match status" value="1"/>
</dbReference>
<keyword evidence="6 10" id="KW-0547">Nucleotide-binding</keyword>
<evidence type="ECO:0000256" key="1">
    <source>
        <dbReference type="ARBA" id="ARBA00009776"/>
    </source>
</evidence>
<dbReference type="GO" id="GO:0004798">
    <property type="term" value="F:dTMP kinase activity"/>
    <property type="evidence" value="ECO:0007669"/>
    <property type="project" value="UniProtKB-UniRule"/>
</dbReference>
<dbReference type="GO" id="GO:0005829">
    <property type="term" value="C:cytosol"/>
    <property type="evidence" value="ECO:0007669"/>
    <property type="project" value="TreeGrafter"/>
</dbReference>
<dbReference type="OrthoDB" id="9774907at2"/>
<keyword evidence="8 10" id="KW-0067">ATP-binding</keyword>
<dbReference type="KEGG" id="cfk:CFRA_03000"/>
<evidence type="ECO:0000256" key="2">
    <source>
        <dbReference type="ARBA" id="ARBA00012980"/>
    </source>
</evidence>
<keyword evidence="4 10" id="KW-0808">Transferase</keyword>
<proteinExistence type="inferred from homology"/>
<comment type="catalytic activity">
    <reaction evidence="9 10">
        <text>dTMP + ATP = dTDP + ADP</text>
        <dbReference type="Rhea" id="RHEA:13517"/>
        <dbReference type="ChEBI" id="CHEBI:30616"/>
        <dbReference type="ChEBI" id="CHEBI:58369"/>
        <dbReference type="ChEBI" id="CHEBI:63528"/>
        <dbReference type="ChEBI" id="CHEBI:456216"/>
        <dbReference type="EC" id="2.7.4.9"/>
    </reaction>
</comment>
<evidence type="ECO:0000256" key="11">
    <source>
        <dbReference type="SAM" id="MobiDB-lite"/>
    </source>
</evidence>
<organism evidence="13 14">
    <name type="scientific">Corynebacterium frankenforstense DSM 45800</name>
    <dbReference type="NCBI Taxonomy" id="1437875"/>
    <lineage>
        <taxon>Bacteria</taxon>
        <taxon>Bacillati</taxon>
        <taxon>Actinomycetota</taxon>
        <taxon>Actinomycetes</taxon>
        <taxon>Mycobacteriales</taxon>
        <taxon>Corynebacteriaceae</taxon>
        <taxon>Corynebacterium</taxon>
    </lineage>
</organism>
<dbReference type="InterPro" id="IPR018094">
    <property type="entry name" value="Thymidylate_kinase"/>
</dbReference>
<evidence type="ECO:0000256" key="10">
    <source>
        <dbReference type="HAMAP-Rule" id="MF_00165"/>
    </source>
</evidence>
<protein>
    <recommendedName>
        <fullName evidence="3 10">Thymidylate kinase</fullName>
        <ecNumber evidence="2 10">2.7.4.9</ecNumber>
    </recommendedName>
    <alternativeName>
        <fullName evidence="10">dTMP kinase</fullName>
    </alternativeName>
</protein>
<evidence type="ECO:0000256" key="6">
    <source>
        <dbReference type="ARBA" id="ARBA00022741"/>
    </source>
</evidence>
<dbReference type="SUPFAM" id="SSF52540">
    <property type="entry name" value="P-loop containing nucleoside triphosphate hydrolases"/>
    <property type="match status" value="1"/>
</dbReference>
<evidence type="ECO:0000313" key="13">
    <source>
        <dbReference type="EMBL" id="APT88413.1"/>
    </source>
</evidence>
<dbReference type="InterPro" id="IPR039430">
    <property type="entry name" value="Thymidylate_kin-like_dom"/>
</dbReference>
<dbReference type="Gene3D" id="3.40.50.300">
    <property type="entry name" value="P-loop containing nucleotide triphosphate hydrolases"/>
    <property type="match status" value="1"/>
</dbReference>
<comment type="function">
    <text evidence="10">Phosphorylation of dTMP to form dTDP in both de novo and salvage pathways of dTTP synthesis.</text>
</comment>
<dbReference type="GO" id="GO:0006233">
    <property type="term" value="P:dTDP biosynthetic process"/>
    <property type="evidence" value="ECO:0007669"/>
    <property type="project" value="InterPro"/>
</dbReference>
<keyword evidence="7 10" id="KW-0418">Kinase</keyword>
<dbReference type="InterPro" id="IPR018095">
    <property type="entry name" value="Thymidylate_kin_CS"/>
</dbReference>
<dbReference type="AlphaFoldDB" id="A0A1L7CRE0"/>
<evidence type="ECO:0000256" key="9">
    <source>
        <dbReference type="ARBA" id="ARBA00048743"/>
    </source>
</evidence>
<dbReference type="EC" id="2.7.4.9" evidence="2 10"/>
<evidence type="ECO:0000256" key="8">
    <source>
        <dbReference type="ARBA" id="ARBA00022840"/>
    </source>
</evidence>
<dbReference type="GO" id="GO:0006227">
    <property type="term" value="P:dUDP biosynthetic process"/>
    <property type="evidence" value="ECO:0007669"/>
    <property type="project" value="TreeGrafter"/>
</dbReference>
<comment type="caution">
    <text evidence="10">Lacks conserved residue(s) required for the propagation of feature annotation.</text>
</comment>
<keyword evidence="14" id="KW-1185">Reference proteome</keyword>
<dbReference type="GO" id="GO:0006235">
    <property type="term" value="P:dTTP biosynthetic process"/>
    <property type="evidence" value="ECO:0007669"/>
    <property type="project" value="UniProtKB-UniRule"/>
</dbReference>
<name>A0A1L7CRE0_9CORY</name>
<dbReference type="STRING" id="1437875.CFRA_03000"/>
<comment type="similarity">
    <text evidence="1 10">Belongs to the thymidylate kinase family.</text>
</comment>
<dbReference type="HAMAP" id="MF_00165">
    <property type="entry name" value="Thymidylate_kinase"/>
    <property type="match status" value="1"/>
</dbReference>
<dbReference type="PROSITE" id="PS01331">
    <property type="entry name" value="THYMIDYLATE_KINASE"/>
    <property type="match status" value="1"/>
</dbReference>
<dbReference type="GO" id="GO:0005524">
    <property type="term" value="F:ATP binding"/>
    <property type="evidence" value="ECO:0007669"/>
    <property type="project" value="UniProtKB-UniRule"/>
</dbReference>
<sequence>MLIAVEGLDGAGKNTLVRGLVEATGADVLAFPRYGESVHAQLAAEALHGRMGDLTDSAYAMATLFALDRHGALDRLRAASGHPAAGTAPTATAAGTAPAATAAGGVLICDRYVASNAAYSWARTGDEAVVDWVEDLEFSRLGLPRPDLTVLLDTDPATAAERARGREAADASRTRDRYERDSGLQERTWQAYLRLADRRWGGPWLVTSDPAKILAAAGLG</sequence>
<dbReference type="CDD" id="cd01672">
    <property type="entry name" value="TMPK"/>
    <property type="match status" value="1"/>
</dbReference>